<keyword evidence="2" id="KW-1185">Reference proteome</keyword>
<evidence type="ECO:0000313" key="1">
    <source>
        <dbReference type="EMBL" id="KZR99948.1"/>
    </source>
</evidence>
<dbReference type="Proteomes" id="UP000076858">
    <property type="component" value="Unassembled WGS sequence"/>
</dbReference>
<dbReference type="EMBL" id="LRGB01012148">
    <property type="protein sequence ID" value="KZR99948.1"/>
    <property type="molecule type" value="Genomic_DNA"/>
</dbReference>
<evidence type="ECO:0000313" key="2">
    <source>
        <dbReference type="Proteomes" id="UP000076858"/>
    </source>
</evidence>
<accession>A0A164HBP5</accession>
<gene>
    <name evidence="1" type="ORF">APZ42_003971</name>
</gene>
<organism evidence="1 2">
    <name type="scientific">Daphnia magna</name>
    <dbReference type="NCBI Taxonomy" id="35525"/>
    <lineage>
        <taxon>Eukaryota</taxon>
        <taxon>Metazoa</taxon>
        <taxon>Ecdysozoa</taxon>
        <taxon>Arthropoda</taxon>
        <taxon>Crustacea</taxon>
        <taxon>Branchiopoda</taxon>
        <taxon>Diplostraca</taxon>
        <taxon>Cladocera</taxon>
        <taxon>Anomopoda</taxon>
        <taxon>Daphniidae</taxon>
        <taxon>Daphnia</taxon>
    </lineage>
</organism>
<reference evidence="1 2" key="1">
    <citation type="submission" date="2016-03" db="EMBL/GenBank/DDBJ databases">
        <title>EvidentialGene: Evidence-directed Construction of Genes on Genomes.</title>
        <authorList>
            <person name="Gilbert D.G."/>
            <person name="Choi J.-H."/>
            <person name="Mockaitis K."/>
            <person name="Colbourne J."/>
            <person name="Pfrender M."/>
        </authorList>
    </citation>
    <scope>NUCLEOTIDE SEQUENCE [LARGE SCALE GENOMIC DNA]</scope>
    <source>
        <strain evidence="1 2">Xinb3</strain>
        <tissue evidence="1">Complete organism</tissue>
    </source>
</reference>
<comment type="caution">
    <text evidence="1">The sequence shown here is derived from an EMBL/GenBank/DDBJ whole genome shotgun (WGS) entry which is preliminary data.</text>
</comment>
<proteinExistence type="predicted"/>
<name>A0A164HBP5_9CRUS</name>
<sequence>MNSAMQNRPLSHASVMADILASIHEHYAEDNSRQLLTSNVLIHHSDATNIDFVAKIGGWVKNFGAVSGFGALSVLAKHSYLGDHDHSHEESNKIAIVSFFIASTFPFTL</sequence>
<protein>
    <submittedName>
        <fullName evidence="1">Uncharacterized protein</fullName>
    </submittedName>
</protein>
<dbReference type="AlphaFoldDB" id="A0A164HBP5"/>